<protein>
    <submittedName>
        <fullName evidence="1">Uncharacterized protein</fullName>
    </submittedName>
</protein>
<keyword evidence="2" id="KW-1185">Reference proteome</keyword>
<name>A0ACB0MDE7_TRIPR</name>
<dbReference type="Proteomes" id="UP001177021">
    <property type="component" value="Unassembled WGS sequence"/>
</dbReference>
<comment type="caution">
    <text evidence="1">The sequence shown here is derived from an EMBL/GenBank/DDBJ whole genome shotgun (WGS) entry which is preliminary data.</text>
</comment>
<organism evidence="1 2">
    <name type="scientific">Trifolium pratense</name>
    <name type="common">Red clover</name>
    <dbReference type="NCBI Taxonomy" id="57577"/>
    <lineage>
        <taxon>Eukaryota</taxon>
        <taxon>Viridiplantae</taxon>
        <taxon>Streptophyta</taxon>
        <taxon>Embryophyta</taxon>
        <taxon>Tracheophyta</taxon>
        <taxon>Spermatophyta</taxon>
        <taxon>Magnoliopsida</taxon>
        <taxon>eudicotyledons</taxon>
        <taxon>Gunneridae</taxon>
        <taxon>Pentapetalae</taxon>
        <taxon>rosids</taxon>
        <taxon>fabids</taxon>
        <taxon>Fabales</taxon>
        <taxon>Fabaceae</taxon>
        <taxon>Papilionoideae</taxon>
        <taxon>50 kb inversion clade</taxon>
        <taxon>NPAAA clade</taxon>
        <taxon>Hologalegina</taxon>
        <taxon>IRL clade</taxon>
        <taxon>Trifolieae</taxon>
        <taxon>Trifolium</taxon>
    </lineage>
</organism>
<gene>
    <name evidence="1" type="ORF">MILVUS5_LOCUS41169</name>
</gene>
<reference evidence="1" key="1">
    <citation type="submission" date="2023-10" db="EMBL/GenBank/DDBJ databases">
        <authorList>
            <person name="Rodriguez Cubillos JULIANA M."/>
            <person name="De Vega J."/>
        </authorList>
    </citation>
    <scope>NUCLEOTIDE SEQUENCE</scope>
</reference>
<evidence type="ECO:0000313" key="2">
    <source>
        <dbReference type="Proteomes" id="UP001177021"/>
    </source>
</evidence>
<proteinExistence type="predicted"/>
<evidence type="ECO:0000313" key="1">
    <source>
        <dbReference type="EMBL" id="CAJ2678972.1"/>
    </source>
</evidence>
<accession>A0ACB0MDE7</accession>
<dbReference type="EMBL" id="CASHSV030000823">
    <property type="protein sequence ID" value="CAJ2678972.1"/>
    <property type="molecule type" value="Genomic_DNA"/>
</dbReference>
<sequence>MNEYVIEGDFEVMLGEVLTQPAIERLMFWGFWELFMSKDNEHLMNAKGGINESENRFLALKQDCLSHSHAHFDEQCLFNNRGFYGTFNVEIVTPLKKIAKTFVLDKM</sequence>